<evidence type="ECO:0000256" key="3">
    <source>
        <dbReference type="PROSITE-ProRule" id="PRU10141"/>
    </source>
</evidence>
<dbReference type="EMBL" id="OC319730">
    <property type="protein sequence ID" value="CAD7406171.1"/>
    <property type="molecule type" value="Genomic_DNA"/>
</dbReference>
<dbReference type="GO" id="GO:0004714">
    <property type="term" value="F:transmembrane receptor protein tyrosine kinase activity"/>
    <property type="evidence" value="ECO:0007669"/>
    <property type="project" value="UniProtKB-EC"/>
</dbReference>
<dbReference type="PANTHER" id="PTHR24416:SF617">
    <property type="entry name" value="RET ONCOGENE, ISOFORM A"/>
    <property type="match status" value="1"/>
</dbReference>
<gene>
    <name evidence="6" type="ORF">TCEB3V08_LOCUS8368</name>
</gene>
<dbReference type="InterPro" id="IPR001245">
    <property type="entry name" value="Ser-Thr/Tyr_kinase_cat_dom"/>
</dbReference>
<proteinExistence type="predicted"/>
<reference evidence="6" key="1">
    <citation type="submission" date="2020-11" db="EMBL/GenBank/DDBJ databases">
        <authorList>
            <person name="Tran Van P."/>
        </authorList>
    </citation>
    <scope>NUCLEOTIDE SEQUENCE</scope>
</reference>
<feature type="compositionally biased region" description="Polar residues" evidence="4">
    <location>
        <begin position="525"/>
        <end position="534"/>
    </location>
</feature>
<evidence type="ECO:0000256" key="4">
    <source>
        <dbReference type="SAM" id="MobiDB-lite"/>
    </source>
</evidence>
<evidence type="ECO:0000259" key="5">
    <source>
        <dbReference type="PROSITE" id="PS50011"/>
    </source>
</evidence>
<dbReference type="PROSITE" id="PS00109">
    <property type="entry name" value="PROTEIN_KINASE_TYR"/>
    <property type="match status" value="1"/>
</dbReference>
<dbReference type="InterPro" id="IPR020635">
    <property type="entry name" value="Tyr_kinase_cat_dom"/>
</dbReference>
<protein>
    <recommendedName>
        <fullName evidence="5">Protein kinase domain-containing protein</fullName>
    </recommendedName>
</protein>
<dbReference type="GO" id="GO:0005886">
    <property type="term" value="C:plasma membrane"/>
    <property type="evidence" value="ECO:0007669"/>
    <property type="project" value="TreeGrafter"/>
</dbReference>
<dbReference type="InterPro" id="IPR011009">
    <property type="entry name" value="Kinase-like_dom_sf"/>
</dbReference>
<dbReference type="AlphaFoldDB" id="A0A7R9D416"/>
<dbReference type="Gene3D" id="3.30.200.20">
    <property type="entry name" value="Phosphorylase Kinase, domain 1"/>
    <property type="match status" value="1"/>
</dbReference>
<feature type="region of interest" description="Disordered" evidence="4">
    <location>
        <begin position="467"/>
        <end position="534"/>
    </location>
</feature>
<dbReference type="PANTHER" id="PTHR24416">
    <property type="entry name" value="TYROSINE-PROTEIN KINASE RECEPTOR"/>
    <property type="match status" value="1"/>
</dbReference>
<dbReference type="Gene3D" id="1.10.510.10">
    <property type="entry name" value="Transferase(Phosphotransferase) domain 1"/>
    <property type="match status" value="1"/>
</dbReference>
<dbReference type="PROSITE" id="PS50011">
    <property type="entry name" value="PROTEIN_KINASE_DOM"/>
    <property type="match status" value="1"/>
</dbReference>
<evidence type="ECO:0000313" key="6">
    <source>
        <dbReference type="EMBL" id="CAD7406171.1"/>
    </source>
</evidence>
<feature type="domain" description="Protein kinase" evidence="5">
    <location>
        <begin position="130"/>
        <end position="417"/>
    </location>
</feature>
<dbReference type="InterPro" id="IPR050122">
    <property type="entry name" value="RTK"/>
</dbReference>
<dbReference type="GO" id="GO:0043235">
    <property type="term" value="C:receptor complex"/>
    <property type="evidence" value="ECO:0007669"/>
    <property type="project" value="TreeGrafter"/>
</dbReference>
<dbReference type="GO" id="GO:0005524">
    <property type="term" value="F:ATP binding"/>
    <property type="evidence" value="ECO:0007669"/>
    <property type="project" value="UniProtKB-UniRule"/>
</dbReference>
<dbReference type="FunFam" id="1.10.510.10:FF:000462">
    <property type="entry name" value="Receptor tyrosine kinase"/>
    <property type="match status" value="1"/>
</dbReference>
<dbReference type="InterPro" id="IPR000719">
    <property type="entry name" value="Prot_kinase_dom"/>
</dbReference>
<dbReference type="SMART" id="SM00219">
    <property type="entry name" value="TyrKc"/>
    <property type="match status" value="1"/>
</dbReference>
<evidence type="ECO:0000256" key="2">
    <source>
        <dbReference type="ARBA" id="ARBA00051243"/>
    </source>
</evidence>
<dbReference type="PROSITE" id="PS00107">
    <property type="entry name" value="PROTEIN_KINASE_ATP"/>
    <property type="match status" value="1"/>
</dbReference>
<dbReference type="InterPro" id="IPR017441">
    <property type="entry name" value="Protein_kinase_ATP_BS"/>
</dbReference>
<keyword evidence="3" id="KW-0067">ATP-binding</keyword>
<dbReference type="Pfam" id="PF07714">
    <property type="entry name" value="PK_Tyr_Ser-Thr"/>
    <property type="match status" value="1"/>
</dbReference>
<dbReference type="PRINTS" id="PR00109">
    <property type="entry name" value="TYRKINASE"/>
</dbReference>
<dbReference type="SUPFAM" id="SSF56112">
    <property type="entry name" value="Protein kinase-like (PK-like)"/>
    <property type="match status" value="1"/>
</dbReference>
<organism evidence="6">
    <name type="scientific">Timema cristinae</name>
    <name type="common">Walking stick</name>
    <dbReference type="NCBI Taxonomy" id="61476"/>
    <lineage>
        <taxon>Eukaryota</taxon>
        <taxon>Metazoa</taxon>
        <taxon>Ecdysozoa</taxon>
        <taxon>Arthropoda</taxon>
        <taxon>Hexapoda</taxon>
        <taxon>Insecta</taxon>
        <taxon>Pterygota</taxon>
        <taxon>Neoptera</taxon>
        <taxon>Polyneoptera</taxon>
        <taxon>Phasmatodea</taxon>
        <taxon>Timematodea</taxon>
        <taxon>Timematoidea</taxon>
        <taxon>Timematidae</taxon>
        <taxon>Timema</taxon>
    </lineage>
</organism>
<sequence>MEVEVEIMRNKRVVCGHMAIEMLSRYTAKLRRARKYGGPSGSVPDHLERILRSGEEPLEPDLPLDTRTQVGELLAIKSSSVPDHLERILRSGEEPLEPDLPLDTRTQVGELLAIKSMSPDPDWEFPRDQLVIEQTLGEGEFGRVLRAKACSIANISGYTTVAVKTLKEDASAVELADLLSEYQLLKEVSHPNVIRLLGACTLPGAPVYLIMEFAEHGSLRNYLRRSRHVDCDGKFPNSLPVSGSGLGDSEVSPITPREILSFAWQISRGMAYLSEIKLVHRDLAARNVLVAAGTICKISDFGLTRDVYEDGAYLKRSKGRVPVKWMALESLADHVYTSKSDVWSFGVLLWELITLGSSPYPGVAVHNLFHLLKAGYRMEKPDNCSPVLYQLMESCWQEDMVSRPSFKDLTLSLERMLVDILQPSNDDVAFVGHNQGLQDVEYNHQDANIKRQSADQLRLLDHTTRSESTADLAGYQNEGPQKRPTAVTSNAYLSPSRPHPYMSMVGPKTPKDGVDLESDFMFSPESPSKITMPL</sequence>
<name>A0A7R9D416_TIMCR</name>
<comment type="catalytic activity">
    <reaction evidence="2">
        <text>L-tyrosyl-[protein] + ATP = O-phospho-L-tyrosyl-[protein] + ADP + H(+)</text>
        <dbReference type="Rhea" id="RHEA:10596"/>
        <dbReference type="Rhea" id="RHEA-COMP:10136"/>
        <dbReference type="Rhea" id="RHEA-COMP:20101"/>
        <dbReference type="ChEBI" id="CHEBI:15378"/>
        <dbReference type="ChEBI" id="CHEBI:30616"/>
        <dbReference type="ChEBI" id="CHEBI:46858"/>
        <dbReference type="ChEBI" id="CHEBI:61978"/>
        <dbReference type="ChEBI" id="CHEBI:456216"/>
        <dbReference type="EC" id="2.7.10.1"/>
    </reaction>
</comment>
<feature type="binding site" evidence="3">
    <location>
        <position position="164"/>
    </location>
    <ligand>
        <name>ATP</name>
        <dbReference type="ChEBI" id="CHEBI:30616"/>
    </ligand>
</feature>
<accession>A0A7R9D416</accession>
<dbReference type="InterPro" id="IPR008266">
    <property type="entry name" value="Tyr_kinase_AS"/>
</dbReference>
<dbReference type="GO" id="GO:0007169">
    <property type="term" value="P:cell surface receptor protein tyrosine kinase signaling pathway"/>
    <property type="evidence" value="ECO:0007669"/>
    <property type="project" value="TreeGrafter"/>
</dbReference>
<keyword evidence="3" id="KW-0547">Nucleotide-binding</keyword>
<comment type="subcellular location">
    <subcellularLocation>
        <location evidence="1">Membrane</location>
        <topology evidence="1">Single-pass membrane protein</topology>
    </subcellularLocation>
</comment>
<evidence type="ECO:0000256" key="1">
    <source>
        <dbReference type="ARBA" id="ARBA00004167"/>
    </source>
</evidence>